<name>A0A9Q1G7N0_SYNKA</name>
<organism evidence="1 2">
    <name type="scientific">Synaphobranchus kaupii</name>
    <name type="common">Kaup's arrowtooth eel</name>
    <dbReference type="NCBI Taxonomy" id="118154"/>
    <lineage>
        <taxon>Eukaryota</taxon>
        <taxon>Metazoa</taxon>
        <taxon>Chordata</taxon>
        <taxon>Craniata</taxon>
        <taxon>Vertebrata</taxon>
        <taxon>Euteleostomi</taxon>
        <taxon>Actinopterygii</taxon>
        <taxon>Neopterygii</taxon>
        <taxon>Teleostei</taxon>
        <taxon>Anguilliformes</taxon>
        <taxon>Synaphobranchidae</taxon>
        <taxon>Synaphobranchus</taxon>
    </lineage>
</organism>
<gene>
    <name evidence="1" type="ORF">SKAU_G00070710</name>
</gene>
<protein>
    <submittedName>
        <fullName evidence="1">Uncharacterized protein</fullName>
    </submittedName>
</protein>
<dbReference type="EMBL" id="JAINUF010000002">
    <property type="protein sequence ID" value="KAJ8376491.1"/>
    <property type="molecule type" value="Genomic_DNA"/>
</dbReference>
<comment type="caution">
    <text evidence="1">The sequence shown here is derived from an EMBL/GenBank/DDBJ whole genome shotgun (WGS) entry which is preliminary data.</text>
</comment>
<evidence type="ECO:0000313" key="2">
    <source>
        <dbReference type="Proteomes" id="UP001152622"/>
    </source>
</evidence>
<dbReference type="AlphaFoldDB" id="A0A9Q1G7N0"/>
<keyword evidence="2" id="KW-1185">Reference proteome</keyword>
<sequence length="76" mass="8686">MQLQVIGPWKEANPWQCWERRGRSRCRPELYADCQMLDTVPSRNHPGLEVSIQGLTLLGGATQSFHTPFTVSELLF</sequence>
<accession>A0A9Q1G7N0</accession>
<proteinExistence type="predicted"/>
<evidence type="ECO:0000313" key="1">
    <source>
        <dbReference type="EMBL" id="KAJ8376491.1"/>
    </source>
</evidence>
<dbReference type="Proteomes" id="UP001152622">
    <property type="component" value="Chromosome 2"/>
</dbReference>
<reference evidence="1" key="1">
    <citation type="journal article" date="2023" name="Science">
        <title>Genome structures resolve the early diversification of teleost fishes.</title>
        <authorList>
            <person name="Parey E."/>
            <person name="Louis A."/>
            <person name="Montfort J."/>
            <person name="Bouchez O."/>
            <person name="Roques C."/>
            <person name="Iampietro C."/>
            <person name="Lluch J."/>
            <person name="Castinel A."/>
            <person name="Donnadieu C."/>
            <person name="Desvignes T."/>
            <person name="Floi Bucao C."/>
            <person name="Jouanno E."/>
            <person name="Wen M."/>
            <person name="Mejri S."/>
            <person name="Dirks R."/>
            <person name="Jansen H."/>
            <person name="Henkel C."/>
            <person name="Chen W.J."/>
            <person name="Zahm M."/>
            <person name="Cabau C."/>
            <person name="Klopp C."/>
            <person name="Thompson A.W."/>
            <person name="Robinson-Rechavi M."/>
            <person name="Braasch I."/>
            <person name="Lecointre G."/>
            <person name="Bobe J."/>
            <person name="Postlethwait J.H."/>
            <person name="Berthelot C."/>
            <person name="Roest Crollius H."/>
            <person name="Guiguen Y."/>
        </authorList>
    </citation>
    <scope>NUCLEOTIDE SEQUENCE</scope>
    <source>
        <strain evidence="1">WJC10195</strain>
    </source>
</reference>
<dbReference type="OrthoDB" id="8939548at2759"/>